<dbReference type="EMBL" id="JBCEZU010000575">
    <property type="protein sequence ID" value="KAK9517361.1"/>
    <property type="molecule type" value="Genomic_DNA"/>
</dbReference>
<dbReference type="EMBL" id="JBCEZU010000575">
    <property type="protein sequence ID" value="KAK9517381.1"/>
    <property type="molecule type" value="Genomic_DNA"/>
</dbReference>
<dbReference type="EMBL" id="JBCEZU010000575">
    <property type="protein sequence ID" value="KAK9517371.1"/>
    <property type="molecule type" value="Genomic_DNA"/>
</dbReference>
<dbReference type="AlphaFoldDB" id="A0AAW1E4D7"/>
<protein>
    <submittedName>
        <fullName evidence="4">Uncharacterized protein</fullName>
    </submittedName>
</protein>
<feature type="region of interest" description="Disordered" evidence="1">
    <location>
        <begin position="1"/>
        <end position="68"/>
    </location>
</feature>
<organism evidence="4 5">
    <name type="scientific">Zoarces viviparus</name>
    <name type="common">Viviparous eelpout</name>
    <name type="synonym">Blennius viviparus</name>
    <dbReference type="NCBI Taxonomy" id="48416"/>
    <lineage>
        <taxon>Eukaryota</taxon>
        <taxon>Metazoa</taxon>
        <taxon>Chordata</taxon>
        <taxon>Craniata</taxon>
        <taxon>Vertebrata</taxon>
        <taxon>Euteleostomi</taxon>
        <taxon>Actinopterygii</taxon>
        <taxon>Neopterygii</taxon>
        <taxon>Teleostei</taxon>
        <taxon>Neoteleostei</taxon>
        <taxon>Acanthomorphata</taxon>
        <taxon>Eupercaria</taxon>
        <taxon>Perciformes</taxon>
        <taxon>Cottioidei</taxon>
        <taxon>Zoarcales</taxon>
        <taxon>Zoarcidae</taxon>
        <taxon>Zoarcinae</taxon>
        <taxon>Zoarces</taxon>
    </lineage>
</organism>
<reference evidence="4 5" key="1">
    <citation type="journal article" date="2024" name="Genome Biol. Evol.">
        <title>Chromosome-level genome assembly of the viviparous eelpout Zoarces viviparus.</title>
        <authorList>
            <person name="Fuhrmann N."/>
            <person name="Brasseur M.V."/>
            <person name="Bakowski C.E."/>
            <person name="Podsiadlowski L."/>
            <person name="Prost S."/>
            <person name="Krehenwinkel H."/>
            <person name="Mayer C."/>
        </authorList>
    </citation>
    <scope>NUCLEOTIDE SEQUENCE [LARGE SCALE GENOMIC DNA]</scope>
    <source>
        <strain evidence="4">NO-MEL_2022_Ind0_liver</strain>
    </source>
</reference>
<evidence type="ECO:0000313" key="3">
    <source>
        <dbReference type="EMBL" id="KAK9517371.1"/>
    </source>
</evidence>
<dbReference type="Proteomes" id="UP001488805">
    <property type="component" value="Unassembled WGS sequence"/>
</dbReference>
<gene>
    <name evidence="2" type="ORF">VZT92_025239</name>
    <name evidence="3" type="ORF">VZT92_025247</name>
    <name evidence="4" type="ORF">VZT92_025255</name>
</gene>
<evidence type="ECO:0000313" key="5">
    <source>
        <dbReference type="Proteomes" id="UP001488805"/>
    </source>
</evidence>
<sequence length="128" mass="14297">MCLLPEGAARPSTEATVTVPVSEAPLISPETSAEPAQLSPAQRDQSESLPRPLAVPTHPPPQLPGYDQEVSQWSCSQQQRVWMKTELESMSGQAPFLNILQQETTWNEFQGSAFYETEKKRWEVEKGK</sequence>
<evidence type="ECO:0000313" key="4">
    <source>
        <dbReference type="EMBL" id="KAK9517381.1"/>
    </source>
</evidence>
<evidence type="ECO:0000256" key="1">
    <source>
        <dbReference type="SAM" id="MobiDB-lite"/>
    </source>
</evidence>
<evidence type="ECO:0000313" key="2">
    <source>
        <dbReference type="EMBL" id="KAK9517361.1"/>
    </source>
</evidence>
<accession>A0AAW1E4D7</accession>
<name>A0AAW1E4D7_ZOAVI</name>
<proteinExistence type="predicted"/>
<comment type="caution">
    <text evidence="4">The sequence shown here is derived from an EMBL/GenBank/DDBJ whole genome shotgun (WGS) entry which is preliminary data.</text>
</comment>
<keyword evidence="5" id="KW-1185">Reference proteome</keyword>